<dbReference type="InterPro" id="IPR007249">
    <property type="entry name" value="DOP1_N"/>
</dbReference>
<dbReference type="STRING" id="984487.A0A1E4SRY1"/>
<dbReference type="Pfam" id="PF24598">
    <property type="entry name" value="DOP1_C"/>
    <property type="match status" value="1"/>
</dbReference>
<dbReference type="Pfam" id="PF24597">
    <property type="entry name" value="TPR_DOP1_M"/>
    <property type="match status" value="1"/>
</dbReference>
<evidence type="ECO:0000256" key="4">
    <source>
        <dbReference type="ARBA" id="ARBA00023034"/>
    </source>
</evidence>
<evidence type="ECO:0000259" key="8">
    <source>
        <dbReference type="Pfam" id="PF24597"/>
    </source>
</evidence>
<dbReference type="GO" id="GO:0000139">
    <property type="term" value="C:Golgi membrane"/>
    <property type="evidence" value="ECO:0007669"/>
    <property type="project" value="UniProtKB-SubCell"/>
</dbReference>
<evidence type="ECO:0000313" key="11">
    <source>
        <dbReference type="Proteomes" id="UP000094285"/>
    </source>
</evidence>
<dbReference type="GO" id="GO:0006895">
    <property type="term" value="P:Golgi to endosome transport"/>
    <property type="evidence" value="ECO:0007669"/>
    <property type="project" value="InterPro"/>
</dbReference>
<evidence type="ECO:0000256" key="5">
    <source>
        <dbReference type="ARBA" id="ARBA00023136"/>
    </source>
</evidence>
<sequence>MVKKFEETQLSSKDKRYIQQVEKVLSSFDSLEEWADYIAFLSRLHKSLQLADDRRGYHSLSWIPSSSLVANKLALCLSSRLPNGVHQKTLSLYESIFKSLSIESFNSELFVWLPGIFPLLSYCSIQVKPQLIKILREDVLANLSPSNLKVITKPLILSLLPGLDDENSEVFTEIIDLVDEFKLRLADDSHFWQSMFLCIISNPEKRLGALLWCSRRLPVLTTIKNNGLNQFSEEAHACLSPEPGLLIRAFATSISGTSKGLNSASDVIVIRGFFDLLMTHLPLNSEVFRSHVLAKDKELLIMACCRVTLKKDMSLNRRLWNYFLGPELELDNPVKNDRSKYFETHALDTLSTGFLKMIETSSIKKKIEAFKISLSIIMDKWEISNLVTPRLFSPFLQVCFESRENKEILIAGQMFFDGIESSFIWAYITDIILKKNDEDLKLLEFVLSTFNFNEEEMITMHAPLAIICLLSDPHLSVQRVSILEVLLSLVPQRAYTPLGSTETVFSSQQLVNTITMYYDNSLIDENTQSPFKGEEITNLVVDLMKNALITGIQDIDKSYRLSCLLSDLLRTIPQKHGDIWFSSELVSAIISLPKSRFDIDDDSKLKSNALISLGIAKVFNYMSSSLSTSIKETILGLVITNIWYSVYSTQPGNYQFESVKAIYELQLTCLQYKIEAGILHLMNQVPLVDRIQAFSTLWIHSTSINDGDLILLRPLQLILNESDKRVGSTGVIDFVKNIVVKNGSTNRLLKLITSPLLNFELMNSSRLDLKIDDDLGQFTYHINTILNVCRTNPKPLKDAFSHELAVMDSGTKLNLIKSNNWDISTYKSLVCSVISKFFHLRITQALVADQSFLEEYLDCISNCLELLKFLLTGNEQEFVSTFHLLVSSCSYCFTIHNSLYTIELIQTRFLDCIYHFLEMSEDLKINLNLLHVDDEGKDSLLIRFIIDGITHSKTSLLLESWLSLLTRSLYLFNESVFSVLFTLNDCIIKKIESYFYMLERQDKFDDLVDVEASTNTLISGLESLLSISHSFLLASSIKFNKDKANSNNETGFFGSVIQGVFLIESPAIRTSEQNKLFSILLSFQDAVKVCFKLWQWADSKPAIIVQGQIGEKSQIYLAHKLKFRARKMLESLLDLEKQEVIETLVSVDGSMSSAIKLLNILDGGRSQITLPFLFDSIITRCYPPLLEESKRSTLNIPITEKDLSNFLVSYFESIDTDTISDIWDSTIQFLKNVLAHSNHFKAILPDCLKVVKVLSVKISSSGLREKSKSKRILSEIFIKMLTNMVSGKSGNLDLSDSEKEGEDNTQVPGVGNSLIIQDDTLDALVVVLEHLDIIIEDADKASASLNVIIANLVTPQIKSKKINEISFKTLAIVDLIGKYNPNKTWKNLVSDSFMDSSFFEMNTTKLKLWNSIITTWISIEKEKIHDLILRVTPLVLSSPSNIFTWNENSEIESKIQCMKRIAYLILIQPKDYFLNYLDVIFRRLEDSLNTTCPPSYRCEIAKLLRAITLKFDEIHLLPRWTVICHELTAIFDLVLARNVKDSNVFSEEELQLILHGCKLLDQLLLLGCDEFNLNEWLFVSSNSEIINGSSRTSIIAAVDRISNEKDLTNLKDQPITIEQPQSQEELSLLLQGIKQIDSITQLRLFFDNLSLINYERTYGLFEVNYKRCEDDILNDLV</sequence>
<dbReference type="InterPro" id="IPR056458">
    <property type="entry name" value="TPR_DOP1_M"/>
</dbReference>
<dbReference type="GeneID" id="30983059"/>
<dbReference type="GO" id="GO:0005768">
    <property type="term" value="C:endosome"/>
    <property type="evidence" value="ECO:0007669"/>
    <property type="project" value="TreeGrafter"/>
</dbReference>
<dbReference type="PANTHER" id="PTHR14042:SF24">
    <property type="entry name" value="PROTEIN DOPEY-1 HOMOLOG"/>
    <property type="match status" value="1"/>
</dbReference>
<feature type="domain" description="DOP1-like C-terminal" evidence="9">
    <location>
        <begin position="1206"/>
        <end position="1659"/>
    </location>
</feature>
<evidence type="ECO:0000256" key="3">
    <source>
        <dbReference type="ARBA" id="ARBA00022927"/>
    </source>
</evidence>
<feature type="domain" description="DOP1 N-terminal" evidence="7">
    <location>
        <begin position="12"/>
        <end position="327"/>
    </location>
</feature>
<organism evidence="10 11">
    <name type="scientific">Suhomyces tanzawaensis NRRL Y-17324</name>
    <dbReference type="NCBI Taxonomy" id="984487"/>
    <lineage>
        <taxon>Eukaryota</taxon>
        <taxon>Fungi</taxon>
        <taxon>Dikarya</taxon>
        <taxon>Ascomycota</taxon>
        <taxon>Saccharomycotina</taxon>
        <taxon>Pichiomycetes</taxon>
        <taxon>Debaryomycetaceae</taxon>
        <taxon>Suhomyces</taxon>
    </lineage>
</organism>
<dbReference type="EMBL" id="KV453909">
    <property type="protein sequence ID" value="ODV82255.1"/>
    <property type="molecule type" value="Genomic_DNA"/>
</dbReference>
<comment type="similarity">
    <text evidence="6">Belongs to the DOP1 family.</text>
</comment>
<keyword evidence="2" id="KW-0813">Transport</keyword>
<gene>
    <name evidence="10" type="ORF">CANTADRAFT_4274</name>
</gene>
<dbReference type="PANTHER" id="PTHR14042">
    <property type="entry name" value="DOPEY-RELATED"/>
    <property type="match status" value="1"/>
</dbReference>
<evidence type="ECO:0000259" key="9">
    <source>
        <dbReference type="Pfam" id="PF24598"/>
    </source>
</evidence>
<keyword evidence="4" id="KW-0333">Golgi apparatus</keyword>
<dbReference type="Proteomes" id="UP000094285">
    <property type="component" value="Unassembled WGS sequence"/>
</dbReference>
<keyword evidence="11" id="KW-1185">Reference proteome</keyword>
<dbReference type="RefSeq" id="XP_020067377.1">
    <property type="nucleotide sequence ID" value="XM_020208923.1"/>
</dbReference>
<dbReference type="GO" id="GO:0015031">
    <property type="term" value="P:protein transport"/>
    <property type="evidence" value="ECO:0007669"/>
    <property type="project" value="UniProtKB-KW"/>
</dbReference>
<dbReference type="InterPro" id="IPR040314">
    <property type="entry name" value="DOP1"/>
</dbReference>
<dbReference type="InterPro" id="IPR056457">
    <property type="entry name" value="DOP1_C"/>
</dbReference>
<comment type="subcellular location">
    <subcellularLocation>
        <location evidence="1">Golgi apparatus membrane</location>
        <topology evidence="1">Peripheral membrane protein</topology>
    </subcellularLocation>
</comment>
<proteinExistence type="inferred from homology"/>
<evidence type="ECO:0000259" key="7">
    <source>
        <dbReference type="Pfam" id="PF04118"/>
    </source>
</evidence>
<evidence type="ECO:0000256" key="6">
    <source>
        <dbReference type="ARBA" id="ARBA00046326"/>
    </source>
</evidence>
<keyword evidence="3" id="KW-0653">Protein transport</keyword>
<evidence type="ECO:0000256" key="2">
    <source>
        <dbReference type="ARBA" id="ARBA00022448"/>
    </source>
</evidence>
<reference evidence="11" key="1">
    <citation type="submission" date="2016-05" db="EMBL/GenBank/DDBJ databases">
        <title>Comparative genomics of biotechnologically important yeasts.</title>
        <authorList>
            <consortium name="DOE Joint Genome Institute"/>
            <person name="Riley R."/>
            <person name="Haridas S."/>
            <person name="Wolfe K.H."/>
            <person name="Lopes M.R."/>
            <person name="Hittinger C.T."/>
            <person name="Goker M."/>
            <person name="Salamov A."/>
            <person name="Wisecaver J."/>
            <person name="Long T.M."/>
            <person name="Aerts A.L."/>
            <person name="Barry K."/>
            <person name="Choi C."/>
            <person name="Clum A."/>
            <person name="Coughlan A.Y."/>
            <person name="Deshpande S."/>
            <person name="Douglass A.P."/>
            <person name="Hanson S.J."/>
            <person name="Klenk H.-P."/>
            <person name="Labutti K."/>
            <person name="Lapidus A."/>
            <person name="Lindquist E."/>
            <person name="Lipzen A."/>
            <person name="Meier-Kolthoff J.P."/>
            <person name="Ohm R.A."/>
            <person name="Otillar R.P."/>
            <person name="Pangilinan J."/>
            <person name="Peng Y."/>
            <person name="Rokas A."/>
            <person name="Rosa C.A."/>
            <person name="Scheuner C."/>
            <person name="Sibirny A.A."/>
            <person name="Slot J.C."/>
            <person name="Stielow J.B."/>
            <person name="Sun H."/>
            <person name="Kurtzman C.P."/>
            <person name="Blackwell M."/>
            <person name="Grigoriev I.V."/>
            <person name="Jeffries T.W."/>
        </authorList>
    </citation>
    <scope>NUCLEOTIDE SEQUENCE [LARGE SCALE GENOMIC DNA]</scope>
    <source>
        <strain evidence="11">NRRL Y-17324</strain>
    </source>
</reference>
<name>A0A1E4SRY1_9ASCO</name>
<dbReference type="GO" id="GO:0005829">
    <property type="term" value="C:cytosol"/>
    <property type="evidence" value="ECO:0007669"/>
    <property type="project" value="GOC"/>
</dbReference>
<dbReference type="Pfam" id="PF04118">
    <property type="entry name" value="Dopey_N"/>
    <property type="match status" value="1"/>
</dbReference>
<evidence type="ECO:0000256" key="1">
    <source>
        <dbReference type="ARBA" id="ARBA00004395"/>
    </source>
</evidence>
<evidence type="ECO:0000313" key="10">
    <source>
        <dbReference type="EMBL" id="ODV82255.1"/>
    </source>
</evidence>
<accession>A0A1E4SRY1</accession>
<dbReference type="GO" id="GO:0005802">
    <property type="term" value="C:trans-Golgi network"/>
    <property type="evidence" value="ECO:0007669"/>
    <property type="project" value="TreeGrafter"/>
</dbReference>
<feature type="domain" description="DOP1-like middle TPR" evidence="8">
    <location>
        <begin position="341"/>
        <end position="518"/>
    </location>
</feature>
<protein>
    <submittedName>
        <fullName evidence="10">Uncharacterized protein</fullName>
    </submittedName>
</protein>
<dbReference type="OrthoDB" id="297643at2759"/>
<keyword evidence="5" id="KW-0472">Membrane</keyword>